<dbReference type="InterPro" id="IPR008271">
    <property type="entry name" value="Ser/Thr_kinase_AS"/>
</dbReference>
<dbReference type="eggNOG" id="COG0457">
    <property type="taxonomic scope" value="Bacteria"/>
</dbReference>
<dbReference type="GO" id="GO:0004674">
    <property type="term" value="F:protein serine/threonine kinase activity"/>
    <property type="evidence" value="ECO:0007669"/>
    <property type="project" value="TreeGrafter"/>
</dbReference>
<dbReference type="GO" id="GO:0005524">
    <property type="term" value="F:ATP binding"/>
    <property type="evidence" value="ECO:0007669"/>
    <property type="project" value="UniProtKB-KW"/>
</dbReference>
<keyword evidence="4" id="KW-0067">ATP-binding</keyword>
<dbReference type="PANTHER" id="PTHR43289:SF30">
    <property type="entry name" value="NON-SPECIFIC SERINE_THREONINE PROTEIN KINASE"/>
    <property type="match status" value="1"/>
</dbReference>
<accession>A0A017SU12</accession>
<evidence type="ECO:0000256" key="2">
    <source>
        <dbReference type="ARBA" id="ARBA00022741"/>
    </source>
</evidence>
<proteinExistence type="predicted"/>
<evidence type="ECO:0000256" key="5">
    <source>
        <dbReference type="SAM" id="MobiDB-lite"/>
    </source>
</evidence>
<reference evidence="8 9" key="1">
    <citation type="submission" date="2013-05" db="EMBL/GenBank/DDBJ databases">
        <title>Genome assembly of Chondromyces apiculatus DSM 436.</title>
        <authorList>
            <person name="Sharma G."/>
            <person name="Khatri I."/>
            <person name="Kaur C."/>
            <person name="Mayilraj S."/>
            <person name="Subramanian S."/>
        </authorList>
    </citation>
    <scope>NUCLEOTIDE SEQUENCE [LARGE SCALE GENOMIC DNA]</scope>
    <source>
        <strain evidence="8 9">DSM 436</strain>
    </source>
</reference>
<dbReference type="InterPro" id="IPR000719">
    <property type="entry name" value="Prot_kinase_dom"/>
</dbReference>
<dbReference type="Gene3D" id="1.10.510.10">
    <property type="entry name" value="Transferase(Phosphotransferase) domain 1"/>
    <property type="match status" value="1"/>
</dbReference>
<evidence type="ECO:0000259" key="7">
    <source>
        <dbReference type="PROSITE" id="PS50011"/>
    </source>
</evidence>
<dbReference type="PANTHER" id="PTHR43289">
    <property type="entry name" value="MITOGEN-ACTIVATED PROTEIN KINASE KINASE KINASE 20-RELATED"/>
    <property type="match status" value="1"/>
</dbReference>
<dbReference type="SUPFAM" id="SSF56112">
    <property type="entry name" value="Protein kinase-like (PK-like)"/>
    <property type="match status" value="1"/>
</dbReference>
<dbReference type="SMART" id="SM00220">
    <property type="entry name" value="S_TKc"/>
    <property type="match status" value="1"/>
</dbReference>
<protein>
    <recommendedName>
        <fullName evidence="7">Protein kinase domain-containing protein</fullName>
    </recommendedName>
</protein>
<feature type="domain" description="Protein kinase" evidence="7">
    <location>
        <begin position="1"/>
        <end position="187"/>
    </location>
</feature>
<name>A0A017SU12_9BACT</name>
<dbReference type="AlphaFoldDB" id="A0A017SU12"/>
<dbReference type="SUPFAM" id="SSF48452">
    <property type="entry name" value="TPR-like"/>
    <property type="match status" value="1"/>
</dbReference>
<gene>
    <name evidence="8" type="ORF">CAP_1406</name>
</gene>
<dbReference type="Proteomes" id="UP000019678">
    <property type="component" value="Unassembled WGS sequence"/>
</dbReference>
<dbReference type="InterPro" id="IPR011009">
    <property type="entry name" value="Kinase-like_dom_sf"/>
</dbReference>
<keyword evidence="9" id="KW-1185">Reference proteome</keyword>
<organism evidence="8 9">
    <name type="scientific">Chondromyces apiculatus DSM 436</name>
    <dbReference type="NCBI Taxonomy" id="1192034"/>
    <lineage>
        <taxon>Bacteria</taxon>
        <taxon>Pseudomonadati</taxon>
        <taxon>Myxococcota</taxon>
        <taxon>Polyangia</taxon>
        <taxon>Polyangiales</taxon>
        <taxon>Polyangiaceae</taxon>
        <taxon>Chondromyces</taxon>
    </lineage>
</organism>
<feature type="transmembrane region" description="Helical" evidence="6">
    <location>
        <begin position="215"/>
        <end position="235"/>
    </location>
</feature>
<dbReference type="PROSITE" id="PS00108">
    <property type="entry name" value="PROTEIN_KINASE_ST"/>
    <property type="match status" value="1"/>
</dbReference>
<evidence type="ECO:0000256" key="6">
    <source>
        <dbReference type="SAM" id="Phobius"/>
    </source>
</evidence>
<dbReference type="EMBL" id="ASRX01000139">
    <property type="protein sequence ID" value="EYF00055.1"/>
    <property type="molecule type" value="Genomic_DNA"/>
</dbReference>
<dbReference type="InterPro" id="IPR011990">
    <property type="entry name" value="TPR-like_helical_dom_sf"/>
</dbReference>
<dbReference type="Gene3D" id="1.25.40.10">
    <property type="entry name" value="Tetratricopeptide repeat domain"/>
    <property type="match status" value="2"/>
</dbReference>
<dbReference type="eggNOG" id="COG0515">
    <property type="taxonomic scope" value="Bacteria"/>
</dbReference>
<keyword evidence="2" id="KW-0547">Nucleotide-binding</keyword>
<evidence type="ECO:0000256" key="3">
    <source>
        <dbReference type="ARBA" id="ARBA00022777"/>
    </source>
</evidence>
<dbReference type="CDD" id="cd14014">
    <property type="entry name" value="STKc_PknB_like"/>
    <property type="match status" value="1"/>
</dbReference>
<dbReference type="STRING" id="1192034.CAP_1406"/>
<dbReference type="PROSITE" id="PS50011">
    <property type="entry name" value="PROTEIN_KINASE_DOM"/>
    <property type="match status" value="1"/>
</dbReference>
<dbReference type="Pfam" id="PF00069">
    <property type="entry name" value="Pkinase"/>
    <property type="match status" value="1"/>
</dbReference>
<evidence type="ECO:0000256" key="1">
    <source>
        <dbReference type="ARBA" id="ARBA00022679"/>
    </source>
</evidence>
<keyword evidence="3" id="KW-0418">Kinase</keyword>
<keyword evidence="6" id="KW-1133">Transmembrane helix</keyword>
<evidence type="ECO:0000313" key="8">
    <source>
        <dbReference type="EMBL" id="EYF00055.1"/>
    </source>
</evidence>
<feature type="region of interest" description="Disordered" evidence="5">
    <location>
        <begin position="934"/>
        <end position="965"/>
    </location>
</feature>
<keyword evidence="6" id="KW-0472">Membrane</keyword>
<keyword evidence="1" id="KW-0808">Transferase</keyword>
<sequence>MQLIRGAPFDRAKADMTLEEKVRAARQIASALHEAHRLGLIHRDVKPSNIMLERADDGAWKPYLMDFGLARDVGDTGRTMTGAILGTPAFMAPEQAAGMVRTLDRRTDVYGLGATLYDVLTGRPPFIADGLLDLLAKIKTDDPLPLRKRDPHIPRDLEAIVLRCLEKDPGARYDSARALGDDLQRFLDGDPVLARRGSLAYTAYALSKRARRHKAAVAVALSALLAALLATALWARARRIAAEQTTLSRELGEDVREMELFLRSAHGMPLHDVERERDIVRTRLDHITHRMTAAGDAGLGPGHYALGRGHLALQEPHLALPHLEAAAASGYRSAGLDYATGLALRALYRQGLDDAKRLQGEQRKAHLAQLDARYKQPALTHLRAALGAHTRGQPIEAPAYVEGLIAFDEERHDDALAKAREAFAAAPWLHEARKLEADVLFAIGSRHGHDAAFDFAQMTRWFTEAADAYRAAADLGRSDPAVHEATCALWTQTMIGTFTHGSPPRPSFDQATTACERAITASPRSPSGYLKLAAAHNAFTWAFAAGGLPDEDPDTVFADAADWAEEAQRQAPDSPMAHYLVGAVFRSQALYASTCSRDIAPAVHHAIAGYEAALDADPTFLWALNERCSSLVMRAQRESTHGEDPEPSLAQARLSCDRAIALDPQFTYPKATRVFADLTLAEHLVTVGASPARALQSATASLDALEQQSPSYRWIPSWTSALHRTEAMWAVASGADIGPALAGIEASARDMERLSPSSSAILEARGKAAALRAQWLLTRDEDPAPALREARRHLTQALQQNPSSPDTRAWSALTEITALRWARRHGAPHPADFDAAFAPLLPLLDEPRADPRLYLILAEIHELRASSGAPPHAAAEDLARGLDRVAQALSINPRLGTALACKGRLLLLRARSLTDAAHRREAAAQAIEALTAAARHNPQLTRSERPSLQEAQRLAAPPGDPAPPR</sequence>
<comment type="caution">
    <text evidence="8">The sequence shown here is derived from an EMBL/GenBank/DDBJ whole genome shotgun (WGS) entry which is preliminary data.</text>
</comment>
<evidence type="ECO:0000313" key="9">
    <source>
        <dbReference type="Proteomes" id="UP000019678"/>
    </source>
</evidence>
<keyword evidence="6" id="KW-0812">Transmembrane</keyword>
<evidence type="ECO:0000256" key="4">
    <source>
        <dbReference type="ARBA" id="ARBA00022840"/>
    </source>
</evidence>